<dbReference type="Pfam" id="PF04909">
    <property type="entry name" value="Amidohydro_2"/>
    <property type="match status" value="1"/>
</dbReference>
<organism evidence="3 4">
    <name type="scientific">Dankookia rubra</name>
    <dbReference type="NCBI Taxonomy" id="1442381"/>
    <lineage>
        <taxon>Bacteria</taxon>
        <taxon>Pseudomonadati</taxon>
        <taxon>Pseudomonadota</taxon>
        <taxon>Alphaproteobacteria</taxon>
        <taxon>Acetobacterales</taxon>
        <taxon>Roseomonadaceae</taxon>
        <taxon>Dankookia</taxon>
    </lineage>
</organism>
<keyword evidence="4" id="KW-1185">Reference proteome</keyword>
<comment type="caution">
    <text evidence="3">The sequence shown here is derived from an EMBL/GenBank/DDBJ whole genome shotgun (WGS) entry which is preliminary data.</text>
</comment>
<sequence>MRTVAIEEHFTAPHLVARIDGELTRRRGYQPRRVAAGATNPMELAAEIGKRRLGLMDEAGITMQVLSNTGPGPDLLPGPEGVALAAAMNDYLAECVARAPDRFAGFAVLPMASPESCAAELTRAVRTLGFKGALINGTTDGRFLDHPAYDGLLAQAVALDVPIYIHPHLAPEAVRDAYYGGLELGAGRVLEAAGWGWHSETALHVLRLVLAGTLDKHPKLKLIIGHMGEMLPMMLARADEVFASDIGHLQRPIGQTILDQVWITTSGIFSEPPFLTALLTFGIDRIIFSVDFPYAANGKGRAFLDRIALSPTDMAKLSWQNAAGLLRLG</sequence>
<dbReference type="InterPro" id="IPR006680">
    <property type="entry name" value="Amidohydro-rel"/>
</dbReference>
<protein>
    <submittedName>
        <fullName evidence="3">Amidohydrolase</fullName>
    </submittedName>
</protein>
<dbReference type="SUPFAM" id="SSF51556">
    <property type="entry name" value="Metallo-dependent hydrolases"/>
    <property type="match status" value="1"/>
</dbReference>
<dbReference type="InterPro" id="IPR032465">
    <property type="entry name" value="ACMSD"/>
</dbReference>
<dbReference type="PANTHER" id="PTHR21240">
    <property type="entry name" value="2-AMINO-3-CARBOXYLMUCONATE-6-SEMIALDEHYDE DECARBOXYLASE"/>
    <property type="match status" value="1"/>
</dbReference>
<dbReference type="Gene3D" id="3.20.20.140">
    <property type="entry name" value="Metal-dependent hydrolases"/>
    <property type="match status" value="1"/>
</dbReference>
<evidence type="ECO:0000313" key="4">
    <source>
        <dbReference type="Proteomes" id="UP000295096"/>
    </source>
</evidence>
<dbReference type="OrthoDB" id="149172at2"/>
<dbReference type="RefSeq" id="WP_133292686.1">
    <property type="nucleotide sequence ID" value="NZ_SMSJ01000117.1"/>
</dbReference>
<evidence type="ECO:0000256" key="1">
    <source>
        <dbReference type="ARBA" id="ARBA00023239"/>
    </source>
</evidence>
<reference evidence="3 4" key="1">
    <citation type="journal article" date="2016" name="J. Microbiol.">
        <title>Dankookia rubra gen. nov., sp. nov., an alphaproteobacterium isolated from sediment of a shallow stream.</title>
        <authorList>
            <person name="Kim W.H."/>
            <person name="Kim D.H."/>
            <person name="Kang K."/>
            <person name="Ahn T.Y."/>
        </authorList>
    </citation>
    <scope>NUCLEOTIDE SEQUENCE [LARGE SCALE GENOMIC DNA]</scope>
    <source>
        <strain evidence="3 4">JCM30602</strain>
    </source>
</reference>
<dbReference type="PANTHER" id="PTHR21240:SF30">
    <property type="entry name" value="AMIDOHYDROLASE-RELATED DOMAIN-CONTAINING PROTEIN-RELATED"/>
    <property type="match status" value="1"/>
</dbReference>
<keyword evidence="1" id="KW-0456">Lyase</keyword>
<proteinExistence type="predicted"/>
<dbReference type="GO" id="GO:0019748">
    <property type="term" value="P:secondary metabolic process"/>
    <property type="evidence" value="ECO:0007669"/>
    <property type="project" value="TreeGrafter"/>
</dbReference>
<dbReference type="AlphaFoldDB" id="A0A4R5Q870"/>
<name>A0A4R5Q870_9PROT</name>
<feature type="domain" description="Amidohydrolase-related" evidence="2">
    <location>
        <begin position="83"/>
        <end position="328"/>
    </location>
</feature>
<evidence type="ECO:0000313" key="3">
    <source>
        <dbReference type="EMBL" id="TDH58481.1"/>
    </source>
</evidence>
<dbReference type="GO" id="GO:0005829">
    <property type="term" value="C:cytosol"/>
    <property type="evidence" value="ECO:0007669"/>
    <property type="project" value="TreeGrafter"/>
</dbReference>
<evidence type="ECO:0000259" key="2">
    <source>
        <dbReference type="Pfam" id="PF04909"/>
    </source>
</evidence>
<gene>
    <name evidence="3" type="ORF">E2C06_32315</name>
</gene>
<dbReference type="EMBL" id="SMSJ01000117">
    <property type="protein sequence ID" value="TDH58481.1"/>
    <property type="molecule type" value="Genomic_DNA"/>
</dbReference>
<keyword evidence="3" id="KW-0378">Hydrolase</keyword>
<dbReference type="Proteomes" id="UP000295096">
    <property type="component" value="Unassembled WGS sequence"/>
</dbReference>
<dbReference type="InterPro" id="IPR032466">
    <property type="entry name" value="Metal_Hydrolase"/>
</dbReference>
<dbReference type="GO" id="GO:0016831">
    <property type="term" value="F:carboxy-lyase activity"/>
    <property type="evidence" value="ECO:0007669"/>
    <property type="project" value="InterPro"/>
</dbReference>
<accession>A0A4R5Q870</accession>
<dbReference type="GO" id="GO:0016787">
    <property type="term" value="F:hydrolase activity"/>
    <property type="evidence" value="ECO:0007669"/>
    <property type="project" value="UniProtKB-KW"/>
</dbReference>